<feature type="region of interest" description="Disordered" evidence="1">
    <location>
        <begin position="1"/>
        <end position="62"/>
    </location>
</feature>
<dbReference type="AlphaFoldDB" id="A0A812X3K0"/>
<proteinExistence type="predicted"/>
<name>A0A812X3K0_9DINO</name>
<evidence type="ECO:0000313" key="2">
    <source>
        <dbReference type="EMBL" id="CAE7711299.1"/>
    </source>
</evidence>
<evidence type="ECO:0000256" key="1">
    <source>
        <dbReference type="SAM" id="MobiDB-lite"/>
    </source>
</evidence>
<protein>
    <submittedName>
        <fullName evidence="2">Uncharacterized protein</fullName>
    </submittedName>
</protein>
<gene>
    <name evidence="2" type="ORF">SNEC2469_LOCUS20525</name>
</gene>
<accession>A0A812X3K0</accession>
<organism evidence="2 3">
    <name type="scientific">Symbiodinium necroappetens</name>
    <dbReference type="NCBI Taxonomy" id="1628268"/>
    <lineage>
        <taxon>Eukaryota</taxon>
        <taxon>Sar</taxon>
        <taxon>Alveolata</taxon>
        <taxon>Dinophyceae</taxon>
        <taxon>Suessiales</taxon>
        <taxon>Symbiodiniaceae</taxon>
        <taxon>Symbiodinium</taxon>
    </lineage>
</organism>
<evidence type="ECO:0000313" key="3">
    <source>
        <dbReference type="Proteomes" id="UP000601435"/>
    </source>
</evidence>
<feature type="region of interest" description="Disordered" evidence="1">
    <location>
        <begin position="88"/>
        <end position="107"/>
    </location>
</feature>
<keyword evidence="3" id="KW-1185">Reference proteome</keyword>
<dbReference type="Proteomes" id="UP000601435">
    <property type="component" value="Unassembled WGS sequence"/>
</dbReference>
<sequence>MAAEMAGVKHGGDPVAAGRGAKIRESMKQLLQSKAVKGSVATSRNLPDTSKDAKNDAAKSNEEFFRQLEQDYGRLCRDDGWDEVLRAAREEPSAPPLRPEDAIPAGSDYFRVKLPPGQDRELRLDPARTGNAKAFVESRPRRNLDALRKVEQETREVGDGALVFKALDLQSQQLVSGCEVSLLADWT</sequence>
<feature type="compositionally biased region" description="Basic and acidic residues" evidence="1">
    <location>
        <begin position="49"/>
        <end position="62"/>
    </location>
</feature>
<reference evidence="2" key="1">
    <citation type="submission" date="2021-02" db="EMBL/GenBank/DDBJ databases">
        <authorList>
            <person name="Dougan E. K."/>
            <person name="Rhodes N."/>
            <person name="Thang M."/>
            <person name="Chan C."/>
        </authorList>
    </citation>
    <scope>NUCLEOTIDE SEQUENCE</scope>
</reference>
<dbReference type="OrthoDB" id="427483at2759"/>
<comment type="caution">
    <text evidence="2">The sequence shown here is derived from an EMBL/GenBank/DDBJ whole genome shotgun (WGS) entry which is preliminary data.</text>
</comment>
<dbReference type="EMBL" id="CAJNJA010035780">
    <property type="protein sequence ID" value="CAE7711299.1"/>
    <property type="molecule type" value="Genomic_DNA"/>
</dbReference>